<feature type="compositionally biased region" description="Polar residues" evidence="1">
    <location>
        <begin position="58"/>
        <end position="81"/>
    </location>
</feature>
<proteinExistence type="predicted"/>
<name>A0AAN7R294_TRANT</name>
<gene>
    <name evidence="2" type="ORF">SAY86_018974</name>
</gene>
<feature type="region of interest" description="Disordered" evidence="1">
    <location>
        <begin position="1"/>
        <end position="34"/>
    </location>
</feature>
<keyword evidence="3" id="KW-1185">Reference proteome</keyword>
<evidence type="ECO:0000313" key="2">
    <source>
        <dbReference type="EMBL" id="KAK4784606.1"/>
    </source>
</evidence>
<dbReference type="AlphaFoldDB" id="A0AAN7R294"/>
<protein>
    <submittedName>
        <fullName evidence="2">Uncharacterized protein</fullName>
    </submittedName>
</protein>
<organism evidence="2 3">
    <name type="scientific">Trapa natans</name>
    <name type="common">Water chestnut</name>
    <dbReference type="NCBI Taxonomy" id="22666"/>
    <lineage>
        <taxon>Eukaryota</taxon>
        <taxon>Viridiplantae</taxon>
        <taxon>Streptophyta</taxon>
        <taxon>Embryophyta</taxon>
        <taxon>Tracheophyta</taxon>
        <taxon>Spermatophyta</taxon>
        <taxon>Magnoliopsida</taxon>
        <taxon>eudicotyledons</taxon>
        <taxon>Gunneridae</taxon>
        <taxon>Pentapetalae</taxon>
        <taxon>rosids</taxon>
        <taxon>malvids</taxon>
        <taxon>Myrtales</taxon>
        <taxon>Lythraceae</taxon>
        <taxon>Trapa</taxon>
    </lineage>
</organism>
<dbReference type="PANTHER" id="PTHR33738">
    <property type="entry name" value="EMB|CAB82975.1"/>
    <property type="match status" value="1"/>
</dbReference>
<feature type="region of interest" description="Disordered" evidence="1">
    <location>
        <begin position="49"/>
        <end position="81"/>
    </location>
</feature>
<sequence length="188" mass="20004">MEGKRQHMGSSSSLAADIFGAKQSPTSPASTETFASIFSTPQTVVGRKLSSELAGSRVKQSTGNQAWNGKQANSPSGARANMSNRDMFLEERGDPCHLSSSLYYGGRDVYSHSPSIIQTPGAYPTFKKDGEKDDPNSVNSQGASRGNWWEAAFKTAVVGATSGKPVYGICLGSILDHLWMVGSPNLKP</sequence>
<feature type="compositionally biased region" description="Polar residues" evidence="1">
    <location>
        <begin position="23"/>
        <end position="34"/>
    </location>
</feature>
<dbReference type="Proteomes" id="UP001346149">
    <property type="component" value="Unassembled WGS sequence"/>
</dbReference>
<dbReference type="PANTHER" id="PTHR33738:SF8">
    <property type="entry name" value="OS05G0454500 PROTEIN"/>
    <property type="match status" value="1"/>
</dbReference>
<evidence type="ECO:0000313" key="3">
    <source>
        <dbReference type="Proteomes" id="UP001346149"/>
    </source>
</evidence>
<comment type="caution">
    <text evidence="2">The sequence shown here is derived from an EMBL/GenBank/DDBJ whole genome shotgun (WGS) entry which is preliminary data.</text>
</comment>
<accession>A0AAN7R294</accession>
<evidence type="ECO:0000256" key="1">
    <source>
        <dbReference type="SAM" id="MobiDB-lite"/>
    </source>
</evidence>
<reference evidence="2 3" key="1">
    <citation type="journal article" date="2023" name="Hortic Res">
        <title>Pangenome of water caltrop reveals structural variations and asymmetric subgenome divergence after allopolyploidization.</title>
        <authorList>
            <person name="Zhang X."/>
            <person name="Chen Y."/>
            <person name="Wang L."/>
            <person name="Yuan Y."/>
            <person name="Fang M."/>
            <person name="Shi L."/>
            <person name="Lu R."/>
            <person name="Comes H.P."/>
            <person name="Ma Y."/>
            <person name="Chen Y."/>
            <person name="Huang G."/>
            <person name="Zhou Y."/>
            <person name="Zheng Z."/>
            <person name="Qiu Y."/>
        </authorList>
    </citation>
    <scope>NUCLEOTIDE SEQUENCE [LARGE SCALE GENOMIC DNA]</scope>
    <source>
        <strain evidence="2">F231</strain>
    </source>
</reference>
<dbReference type="EMBL" id="JAXQNO010000014">
    <property type="protein sequence ID" value="KAK4784606.1"/>
    <property type="molecule type" value="Genomic_DNA"/>
</dbReference>